<keyword evidence="4" id="KW-1185">Reference proteome</keyword>
<evidence type="ECO:0000256" key="1">
    <source>
        <dbReference type="SAM" id="SignalP"/>
    </source>
</evidence>
<accession>W0F2D1</accession>
<sequence length="302" mass="33379">MKYLITASLLFAITHLQAQDNDPMQHLLDSASTPQKEYVTGAFKSSRVINDHSMEFIGKHVLDVRILHRFGRVNDGINEFFGLDQASMRLGFDYGLGKNLTIGVGRSTAEKELDGFIKYRPIQQAVGGKGASPVSVVLVTGAALTTIQFPSDAKYTSTTDRMAYYNEVIVGRKFSEAFSLQVSPIYVHRNRVPDQADFNDTYAVGIGSRLKLSKRVAFVADYCYVVSGLNKDVYKNPLSVGFDIETGGHVFQLHFTNSTGMNEKAFITNTTDSWGKGDIRFGFNLSRVFTIGGKKKKTAPEA</sequence>
<protein>
    <recommendedName>
        <fullName evidence="2">DUF5777 domain-containing protein</fullName>
    </recommendedName>
</protein>
<dbReference type="Pfam" id="PF19089">
    <property type="entry name" value="DUF5777"/>
    <property type="match status" value="1"/>
</dbReference>
<evidence type="ECO:0000259" key="2">
    <source>
        <dbReference type="Pfam" id="PF19089"/>
    </source>
</evidence>
<keyword evidence="1" id="KW-0732">Signal</keyword>
<dbReference type="OrthoDB" id="1117410at2"/>
<dbReference type="Proteomes" id="UP000003586">
    <property type="component" value="Chromosome"/>
</dbReference>
<dbReference type="eggNOG" id="COG3637">
    <property type="taxonomic scope" value="Bacteria"/>
</dbReference>
<evidence type="ECO:0000313" key="4">
    <source>
        <dbReference type="Proteomes" id="UP000003586"/>
    </source>
</evidence>
<evidence type="ECO:0000313" key="3">
    <source>
        <dbReference type="EMBL" id="AHF15973.1"/>
    </source>
</evidence>
<dbReference type="HOGENOM" id="CLU_079021_0_0_10"/>
<dbReference type="InterPro" id="IPR045916">
    <property type="entry name" value="DUF5777"/>
</dbReference>
<reference evidence="3 4" key="1">
    <citation type="submission" date="2013-12" db="EMBL/GenBank/DDBJ databases">
        <authorList>
            <consortium name="DOE Joint Genome Institute"/>
            <person name="Eisen J."/>
            <person name="Huntemann M."/>
            <person name="Han J."/>
            <person name="Chen A."/>
            <person name="Kyrpides N."/>
            <person name="Mavromatis K."/>
            <person name="Markowitz V."/>
            <person name="Palaniappan K."/>
            <person name="Ivanova N."/>
            <person name="Schaumberg A."/>
            <person name="Pati A."/>
            <person name="Liolios K."/>
            <person name="Nordberg H.P."/>
            <person name="Cantor M.N."/>
            <person name="Hua S.X."/>
            <person name="Woyke T."/>
        </authorList>
    </citation>
    <scope>NUCLEOTIDE SEQUENCE [LARGE SCALE GENOMIC DNA]</scope>
    <source>
        <strain evidence="4">DSM 19437</strain>
    </source>
</reference>
<dbReference type="KEGG" id="nso:NIASO_14055"/>
<proteinExistence type="predicted"/>
<organism evidence="3 4">
    <name type="scientific">Niabella soli DSM 19437</name>
    <dbReference type="NCBI Taxonomy" id="929713"/>
    <lineage>
        <taxon>Bacteria</taxon>
        <taxon>Pseudomonadati</taxon>
        <taxon>Bacteroidota</taxon>
        <taxon>Chitinophagia</taxon>
        <taxon>Chitinophagales</taxon>
        <taxon>Chitinophagaceae</taxon>
        <taxon>Niabella</taxon>
    </lineage>
</organism>
<gene>
    <name evidence="3" type="ORF">NIASO_14055</name>
</gene>
<dbReference type="RefSeq" id="WP_008586472.1">
    <property type="nucleotide sequence ID" value="NZ_CP007035.1"/>
</dbReference>
<dbReference type="EMBL" id="CP007035">
    <property type="protein sequence ID" value="AHF15973.1"/>
    <property type="molecule type" value="Genomic_DNA"/>
</dbReference>
<feature type="domain" description="DUF5777" evidence="2">
    <location>
        <begin position="43"/>
        <end position="289"/>
    </location>
</feature>
<dbReference type="STRING" id="929713.NIASO_14055"/>
<name>W0F2D1_9BACT</name>
<dbReference type="AlphaFoldDB" id="W0F2D1"/>
<feature type="chain" id="PRO_5004788539" description="DUF5777 domain-containing protein" evidence="1">
    <location>
        <begin position="19"/>
        <end position="302"/>
    </location>
</feature>
<feature type="signal peptide" evidence="1">
    <location>
        <begin position="1"/>
        <end position="18"/>
    </location>
</feature>